<dbReference type="PANTHER" id="PTHR43537:SF24">
    <property type="entry name" value="GLUCONATE OPERON TRANSCRIPTIONAL REPRESSOR"/>
    <property type="match status" value="1"/>
</dbReference>
<keyword evidence="3" id="KW-0804">Transcription</keyword>
<dbReference type="InterPro" id="IPR036390">
    <property type="entry name" value="WH_DNA-bd_sf"/>
</dbReference>
<evidence type="ECO:0000256" key="1">
    <source>
        <dbReference type="ARBA" id="ARBA00023015"/>
    </source>
</evidence>
<dbReference type="Gene3D" id="1.20.120.530">
    <property type="entry name" value="GntR ligand-binding domain-like"/>
    <property type="match status" value="1"/>
</dbReference>
<reference evidence="6" key="1">
    <citation type="journal article" date="2019" name="Int. J. Syst. Evol. Microbiol.">
        <title>The Global Catalogue of Microorganisms (GCM) 10K type strain sequencing project: providing services to taxonomists for standard genome sequencing and annotation.</title>
        <authorList>
            <consortium name="The Broad Institute Genomics Platform"/>
            <consortium name="The Broad Institute Genome Sequencing Center for Infectious Disease"/>
            <person name="Wu L."/>
            <person name="Ma J."/>
        </authorList>
    </citation>
    <scope>NUCLEOTIDE SEQUENCE [LARGE SCALE GENOMIC DNA]</scope>
    <source>
        <strain evidence="6">CCUG 63563</strain>
    </source>
</reference>
<evidence type="ECO:0000259" key="4">
    <source>
        <dbReference type="PROSITE" id="PS50949"/>
    </source>
</evidence>
<protein>
    <submittedName>
        <fullName evidence="5">GntR family transcriptional regulator</fullName>
    </submittedName>
</protein>
<evidence type="ECO:0000256" key="2">
    <source>
        <dbReference type="ARBA" id="ARBA00023125"/>
    </source>
</evidence>
<dbReference type="SMART" id="SM00345">
    <property type="entry name" value="HTH_GNTR"/>
    <property type="match status" value="1"/>
</dbReference>
<accession>A0ABW3H197</accession>
<keyword evidence="1" id="KW-0805">Transcription regulation</keyword>
<dbReference type="PROSITE" id="PS50949">
    <property type="entry name" value="HTH_GNTR"/>
    <property type="match status" value="1"/>
</dbReference>
<dbReference type="Pfam" id="PF07729">
    <property type="entry name" value="FCD"/>
    <property type="match status" value="1"/>
</dbReference>
<dbReference type="InterPro" id="IPR036388">
    <property type="entry name" value="WH-like_DNA-bd_sf"/>
</dbReference>
<evidence type="ECO:0000256" key="3">
    <source>
        <dbReference type="ARBA" id="ARBA00023163"/>
    </source>
</evidence>
<organism evidence="5 6">
    <name type="scientific">Savagea faecisuis</name>
    <dbReference type="NCBI Taxonomy" id="1274803"/>
    <lineage>
        <taxon>Bacteria</taxon>
        <taxon>Bacillati</taxon>
        <taxon>Bacillota</taxon>
        <taxon>Bacilli</taxon>
        <taxon>Bacillales</taxon>
        <taxon>Caryophanaceae</taxon>
        <taxon>Savagea</taxon>
    </lineage>
</organism>
<gene>
    <name evidence="5" type="ORF">ACFQ0V_12090</name>
</gene>
<feature type="domain" description="HTH gntR-type" evidence="4">
    <location>
        <begin position="6"/>
        <end position="73"/>
    </location>
</feature>
<dbReference type="Proteomes" id="UP001596976">
    <property type="component" value="Unassembled WGS sequence"/>
</dbReference>
<dbReference type="Pfam" id="PF00392">
    <property type="entry name" value="GntR"/>
    <property type="match status" value="1"/>
</dbReference>
<dbReference type="RefSeq" id="WP_381013957.1">
    <property type="nucleotide sequence ID" value="NZ_JBHTJF010000041.1"/>
</dbReference>
<dbReference type="SUPFAM" id="SSF48008">
    <property type="entry name" value="GntR ligand-binding domain-like"/>
    <property type="match status" value="1"/>
</dbReference>
<evidence type="ECO:0000313" key="5">
    <source>
        <dbReference type="EMBL" id="MFD0944485.1"/>
    </source>
</evidence>
<proteinExistence type="predicted"/>
<sequence length="217" mass="25483">MTKTKMNKRQYAYHVIRSRIVDGTYVAGQRIVIDQIAKEVNSSHIPVREAIHQLESEQLIEYEPNIGAIVKGINKQDYEQTLEVLAVLEGYATALSAPYMTEKAIEQLTAINLEMKHHLENYEIDEVNEKNRLFHYTIYQQCPNEPLIRSIKELWERLDIVRQNGFTFFPQRTPHSIGEHEQLLQYFREQASLAVIERAAREHKMNTLHAFRETHRP</sequence>
<dbReference type="InterPro" id="IPR000524">
    <property type="entry name" value="Tscrpt_reg_HTH_GntR"/>
</dbReference>
<dbReference type="EMBL" id="JBHTJF010000041">
    <property type="protein sequence ID" value="MFD0944485.1"/>
    <property type="molecule type" value="Genomic_DNA"/>
</dbReference>
<dbReference type="InterPro" id="IPR008920">
    <property type="entry name" value="TF_FadR/GntR_C"/>
</dbReference>
<dbReference type="SUPFAM" id="SSF46785">
    <property type="entry name" value="Winged helix' DNA-binding domain"/>
    <property type="match status" value="1"/>
</dbReference>
<dbReference type="InterPro" id="IPR011711">
    <property type="entry name" value="GntR_C"/>
</dbReference>
<dbReference type="PANTHER" id="PTHR43537">
    <property type="entry name" value="TRANSCRIPTIONAL REGULATOR, GNTR FAMILY"/>
    <property type="match status" value="1"/>
</dbReference>
<keyword evidence="2" id="KW-0238">DNA-binding</keyword>
<keyword evidence="6" id="KW-1185">Reference proteome</keyword>
<dbReference type="Gene3D" id="1.10.10.10">
    <property type="entry name" value="Winged helix-like DNA-binding domain superfamily/Winged helix DNA-binding domain"/>
    <property type="match status" value="1"/>
</dbReference>
<name>A0ABW3H197_9BACL</name>
<comment type="caution">
    <text evidence="5">The sequence shown here is derived from an EMBL/GenBank/DDBJ whole genome shotgun (WGS) entry which is preliminary data.</text>
</comment>
<dbReference type="SMART" id="SM00895">
    <property type="entry name" value="FCD"/>
    <property type="match status" value="1"/>
</dbReference>
<evidence type="ECO:0000313" key="6">
    <source>
        <dbReference type="Proteomes" id="UP001596976"/>
    </source>
</evidence>